<dbReference type="PANTHER" id="PTHR18901:SF38">
    <property type="entry name" value="PSEUDOURIDINE-5'-PHOSPHATASE"/>
    <property type="match status" value="1"/>
</dbReference>
<dbReference type="InterPro" id="IPR041492">
    <property type="entry name" value="HAD_2"/>
</dbReference>
<dbReference type="VEuPathDB" id="AmoebaDB:ACA1_126710"/>
<evidence type="ECO:0000313" key="2">
    <source>
        <dbReference type="Proteomes" id="UP000011083"/>
    </source>
</evidence>
<organism evidence="1 2">
    <name type="scientific">Acanthamoeba castellanii (strain ATCC 30010 / Neff)</name>
    <dbReference type="NCBI Taxonomy" id="1257118"/>
    <lineage>
        <taxon>Eukaryota</taxon>
        <taxon>Amoebozoa</taxon>
        <taxon>Discosea</taxon>
        <taxon>Longamoebia</taxon>
        <taxon>Centramoebida</taxon>
        <taxon>Acanthamoebidae</taxon>
        <taxon>Acanthamoeba</taxon>
    </lineage>
</organism>
<evidence type="ECO:0000313" key="1">
    <source>
        <dbReference type="EMBL" id="ELR22190.1"/>
    </source>
</evidence>
<reference evidence="1 2" key="1">
    <citation type="journal article" date="2013" name="Genome Biol.">
        <title>Genome of Acanthamoeba castellanii highlights extensive lateral gene transfer and early evolution of tyrosine kinase signaling.</title>
        <authorList>
            <person name="Clarke M."/>
            <person name="Lohan A.J."/>
            <person name="Liu B."/>
            <person name="Lagkouvardos I."/>
            <person name="Roy S."/>
            <person name="Zafar N."/>
            <person name="Bertelli C."/>
            <person name="Schilde C."/>
            <person name="Kianianmomeni A."/>
            <person name="Burglin T.R."/>
            <person name="Frech C."/>
            <person name="Turcotte B."/>
            <person name="Kopec K.O."/>
            <person name="Synnott J.M."/>
            <person name="Choo C."/>
            <person name="Paponov I."/>
            <person name="Finkler A."/>
            <person name="Soon Heng Tan C."/>
            <person name="Hutchins A.P."/>
            <person name="Weinmeier T."/>
            <person name="Rattei T."/>
            <person name="Chu J.S."/>
            <person name="Gimenez G."/>
            <person name="Irimia M."/>
            <person name="Rigden D.J."/>
            <person name="Fitzpatrick D.A."/>
            <person name="Lorenzo-Morales J."/>
            <person name="Bateman A."/>
            <person name="Chiu C.H."/>
            <person name="Tang P."/>
            <person name="Hegemann P."/>
            <person name="Fromm H."/>
            <person name="Raoult D."/>
            <person name="Greub G."/>
            <person name="Miranda-Saavedra D."/>
            <person name="Chen N."/>
            <person name="Nash P."/>
            <person name="Ginger M.L."/>
            <person name="Horn M."/>
            <person name="Schaap P."/>
            <person name="Caler L."/>
            <person name="Loftus B."/>
        </authorList>
    </citation>
    <scope>NUCLEOTIDE SEQUENCE [LARGE SCALE GENOMIC DNA]</scope>
    <source>
        <strain evidence="1 2">Neff</strain>
    </source>
</reference>
<dbReference type="OrthoDB" id="40579at2759"/>
<dbReference type="RefSeq" id="XP_004348704.1">
    <property type="nucleotide sequence ID" value="XM_004348654.1"/>
</dbReference>
<dbReference type="GO" id="GO:0016791">
    <property type="term" value="F:phosphatase activity"/>
    <property type="evidence" value="ECO:0007669"/>
    <property type="project" value="TreeGrafter"/>
</dbReference>
<keyword evidence="1" id="KW-0378">Hydrolase</keyword>
<dbReference type="Gene3D" id="1.10.150.240">
    <property type="entry name" value="Putative phosphatase, domain 2"/>
    <property type="match status" value="1"/>
</dbReference>
<dbReference type="InterPro" id="IPR023198">
    <property type="entry name" value="PGP-like_dom2"/>
</dbReference>
<dbReference type="GeneID" id="14923118"/>
<protein>
    <submittedName>
        <fullName evidence="1">HAD family hydrolase</fullName>
    </submittedName>
</protein>
<dbReference type="Gene3D" id="3.40.50.1000">
    <property type="entry name" value="HAD superfamily/HAD-like"/>
    <property type="match status" value="1"/>
</dbReference>
<dbReference type="PANTHER" id="PTHR18901">
    <property type="entry name" value="2-DEOXYGLUCOSE-6-PHOSPHATE PHOSPHATASE 2"/>
    <property type="match status" value="1"/>
</dbReference>
<proteinExistence type="predicted"/>
<dbReference type="STRING" id="1257118.L8HAI1"/>
<dbReference type="SFLD" id="SFLDS00003">
    <property type="entry name" value="Haloacid_Dehalogenase"/>
    <property type="match status" value="1"/>
</dbReference>
<dbReference type="KEGG" id="acan:ACA1_126710"/>
<dbReference type="NCBIfam" id="TIGR01509">
    <property type="entry name" value="HAD-SF-IA-v3"/>
    <property type="match status" value="1"/>
</dbReference>
<dbReference type="EMBL" id="KB007887">
    <property type="protein sequence ID" value="ELR22190.1"/>
    <property type="molecule type" value="Genomic_DNA"/>
</dbReference>
<name>L8HAI1_ACACF</name>
<dbReference type="OMA" id="IWCPHPG"/>
<dbReference type="Proteomes" id="UP000011083">
    <property type="component" value="Unassembled WGS sequence"/>
</dbReference>
<gene>
    <name evidence="1" type="ORF">ACA1_126710</name>
</gene>
<dbReference type="InterPro" id="IPR006439">
    <property type="entry name" value="HAD-SF_hydro_IA"/>
</dbReference>
<dbReference type="FunFam" id="1.10.150.240:FF:000001">
    <property type="entry name" value="Haloacid dehalogenase-like hydrolase domain"/>
    <property type="match status" value="1"/>
</dbReference>
<dbReference type="InterPro" id="IPR036412">
    <property type="entry name" value="HAD-like_sf"/>
</dbReference>
<keyword evidence="2" id="KW-1185">Reference proteome</keyword>
<accession>L8HAI1</accession>
<dbReference type="Pfam" id="PF13419">
    <property type="entry name" value="HAD_2"/>
    <property type="match status" value="1"/>
</dbReference>
<sequence length="227" mass="25068">MEGSTRGTIHTVLFDMDGLLLDTEEVYTRITQELVEPYGKTFTWAVKSKMMGKTAPEAALILIQDLELPITAEDYLEFVRPRQYELFPDAKALPGVQQLVRHLHHHRVRKAALELKTTKHQDWFTLFETVVTGDDPAVKAGKPAPDIFIEAARRLGVADADFGGVLVFEDAPNGVAAAKAAGMQVVAIPHPLNDRSLFAEADLILESMEHFDPAEWALPPLAATNAE</sequence>
<dbReference type="InterPro" id="IPR023214">
    <property type="entry name" value="HAD_sf"/>
</dbReference>
<dbReference type="SFLD" id="SFLDG01129">
    <property type="entry name" value="C1.5:_HAD__Beta-PGM__Phosphata"/>
    <property type="match status" value="1"/>
</dbReference>
<dbReference type="AlphaFoldDB" id="L8HAI1"/>
<dbReference type="SUPFAM" id="SSF56784">
    <property type="entry name" value="HAD-like"/>
    <property type="match status" value="1"/>
</dbReference>